<dbReference type="EMBL" id="NMUH01000281">
    <property type="protein sequence ID" value="MQL76116.1"/>
    <property type="molecule type" value="Genomic_DNA"/>
</dbReference>
<evidence type="ECO:0000313" key="2">
    <source>
        <dbReference type="Proteomes" id="UP000652761"/>
    </source>
</evidence>
<comment type="caution">
    <text evidence="1">The sequence shown here is derived from an EMBL/GenBank/DDBJ whole genome shotgun (WGS) entry which is preliminary data.</text>
</comment>
<proteinExistence type="predicted"/>
<keyword evidence="2" id="KW-1185">Reference proteome</keyword>
<organism evidence="1 2">
    <name type="scientific">Colocasia esculenta</name>
    <name type="common">Wild taro</name>
    <name type="synonym">Arum esculentum</name>
    <dbReference type="NCBI Taxonomy" id="4460"/>
    <lineage>
        <taxon>Eukaryota</taxon>
        <taxon>Viridiplantae</taxon>
        <taxon>Streptophyta</taxon>
        <taxon>Embryophyta</taxon>
        <taxon>Tracheophyta</taxon>
        <taxon>Spermatophyta</taxon>
        <taxon>Magnoliopsida</taxon>
        <taxon>Liliopsida</taxon>
        <taxon>Araceae</taxon>
        <taxon>Aroideae</taxon>
        <taxon>Colocasieae</taxon>
        <taxon>Colocasia</taxon>
    </lineage>
</organism>
<reference evidence="1" key="1">
    <citation type="submission" date="2017-07" db="EMBL/GenBank/DDBJ databases">
        <title>Taro Niue Genome Assembly and Annotation.</title>
        <authorList>
            <person name="Atibalentja N."/>
            <person name="Keating K."/>
            <person name="Fields C.J."/>
        </authorList>
    </citation>
    <scope>NUCLEOTIDE SEQUENCE</scope>
    <source>
        <strain evidence="1">Niue_2</strain>
        <tissue evidence="1">Leaf</tissue>
    </source>
</reference>
<gene>
    <name evidence="1" type="ORF">Taro_008503</name>
</gene>
<dbReference type="AlphaFoldDB" id="A0A843U196"/>
<sequence>MVKLLRSAGAGRCKKVRWRRQKLGWAAVVLGQIWLRWTAGPSDGAGDPEQRGSVLESGEAISSVHCKHRGGIFIFPGCERLRAAAVRIGVWDSRGLPEFRIPKHLRWVFAAVRSAYDGSDHSVAVKDSRGCWLYFYISSVYCKLFATTSLSQPGARHLRACPRDRLLPLPGTPSPRAPVSEGVAPGSGFARVIDSGTSRGKWWGSGRGQAWDRSMARLWQLWLFLFRVSLRREVLDMDCWSRMRLHSSSLRGGLRRQCRSSRHL</sequence>
<dbReference type="Proteomes" id="UP000652761">
    <property type="component" value="Unassembled WGS sequence"/>
</dbReference>
<evidence type="ECO:0000313" key="1">
    <source>
        <dbReference type="EMBL" id="MQL76116.1"/>
    </source>
</evidence>
<accession>A0A843U196</accession>
<name>A0A843U196_COLES</name>
<protein>
    <submittedName>
        <fullName evidence="1">Uncharacterized protein</fullName>
    </submittedName>
</protein>